<dbReference type="PROSITE" id="PS00086">
    <property type="entry name" value="CYTOCHROME_P450"/>
    <property type="match status" value="1"/>
</dbReference>
<dbReference type="InterPro" id="IPR036047">
    <property type="entry name" value="F-box-like_dom_sf"/>
</dbReference>
<feature type="domain" description="F-box" evidence="9">
    <location>
        <begin position="655"/>
        <end position="705"/>
    </location>
</feature>
<evidence type="ECO:0000313" key="11">
    <source>
        <dbReference type="Proteomes" id="UP000266152"/>
    </source>
</evidence>
<dbReference type="InterPro" id="IPR056021">
    <property type="entry name" value="DUF7600"/>
</dbReference>
<dbReference type="InterPro" id="IPR001128">
    <property type="entry name" value="Cyt_P450"/>
</dbReference>
<dbReference type="PROSITE" id="PS50181">
    <property type="entry name" value="FBOX"/>
    <property type="match status" value="1"/>
</dbReference>
<accession>A0A395RHH3</accession>
<comment type="cofactor">
    <cofactor evidence="1 8">
        <name>heme</name>
        <dbReference type="ChEBI" id="CHEBI:30413"/>
    </cofactor>
</comment>
<evidence type="ECO:0000256" key="2">
    <source>
        <dbReference type="ARBA" id="ARBA00010617"/>
    </source>
</evidence>
<dbReference type="CDD" id="cd11065">
    <property type="entry name" value="CYP64-like"/>
    <property type="match status" value="1"/>
</dbReference>
<evidence type="ECO:0000256" key="8">
    <source>
        <dbReference type="PIRSR" id="PIRSR602401-1"/>
    </source>
</evidence>
<keyword evidence="6 8" id="KW-0408">Iron</keyword>
<feature type="binding site" description="axial binding residue" evidence="8">
    <location>
        <position position="439"/>
    </location>
    <ligand>
        <name>heme</name>
        <dbReference type="ChEBI" id="CHEBI:30413"/>
    </ligand>
    <ligandPart>
        <name>Fe</name>
        <dbReference type="ChEBI" id="CHEBI:18248"/>
    </ligandPart>
</feature>
<evidence type="ECO:0000256" key="3">
    <source>
        <dbReference type="ARBA" id="ARBA00022617"/>
    </source>
</evidence>
<dbReference type="SUPFAM" id="SSF48264">
    <property type="entry name" value="Cytochrome P450"/>
    <property type="match status" value="1"/>
</dbReference>
<dbReference type="EMBL" id="PXOF01000215">
    <property type="protein sequence ID" value="RGP59546.1"/>
    <property type="molecule type" value="Genomic_DNA"/>
</dbReference>
<dbReference type="GO" id="GO:0004497">
    <property type="term" value="F:monooxygenase activity"/>
    <property type="evidence" value="ECO:0007669"/>
    <property type="project" value="UniProtKB-KW"/>
</dbReference>
<dbReference type="STRING" id="5514.A0A395RHH3"/>
<keyword evidence="3 8" id="KW-0349">Heme</keyword>
<reference evidence="10 11" key="1">
    <citation type="journal article" date="2018" name="PLoS Pathog.">
        <title>Evolution of structural diversity of trichothecenes, a family of toxins produced by plant pathogenic and entomopathogenic fungi.</title>
        <authorList>
            <person name="Proctor R.H."/>
            <person name="McCormick S.P."/>
            <person name="Kim H.S."/>
            <person name="Cardoza R.E."/>
            <person name="Stanley A.M."/>
            <person name="Lindo L."/>
            <person name="Kelly A."/>
            <person name="Brown D.W."/>
            <person name="Lee T."/>
            <person name="Vaughan M.M."/>
            <person name="Alexander N.J."/>
            <person name="Busman M."/>
            <person name="Gutierrez S."/>
        </authorList>
    </citation>
    <scope>NUCLEOTIDE SEQUENCE [LARGE SCALE GENOMIC DNA]</scope>
    <source>
        <strain evidence="10 11">NRRL 3299</strain>
    </source>
</reference>
<dbReference type="PRINTS" id="PR00463">
    <property type="entry name" value="EP450I"/>
</dbReference>
<dbReference type="SUPFAM" id="SSF81383">
    <property type="entry name" value="F-box domain"/>
    <property type="match status" value="1"/>
</dbReference>
<evidence type="ECO:0000256" key="5">
    <source>
        <dbReference type="ARBA" id="ARBA00023002"/>
    </source>
</evidence>
<comment type="similarity">
    <text evidence="2">Belongs to the cytochrome P450 family.</text>
</comment>
<dbReference type="GO" id="GO:0016705">
    <property type="term" value="F:oxidoreductase activity, acting on paired donors, with incorporation or reduction of molecular oxygen"/>
    <property type="evidence" value="ECO:0007669"/>
    <property type="project" value="InterPro"/>
</dbReference>
<dbReference type="InterPro" id="IPR036396">
    <property type="entry name" value="Cyt_P450_sf"/>
</dbReference>
<dbReference type="Gene3D" id="1.10.630.10">
    <property type="entry name" value="Cytochrome P450"/>
    <property type="match status" value="1"/>
</dbReference>
<protein>
    <submittedName>
        <fullName evidence="10">O-methylsterigmatocystin oxidoreductase</fullName>
    </submittedName>
</protein>
<sequence>MTVISIFYSSALALVTYFIFKHIQRRSKGPLPPGPKGLPLLGNVLDLPPPGALEWVHWQKHKDKYGPISSVSVLGQLFVILHDKQAIMDLLETRALKSASRPKLVFAGDVVGYDSIMGMMPYDRTFRLHRKLTATQVSSKSIGRFEPIQELEISRLLKRIYKDHNSNNLPEYLNQVSGSIMLRILYNYETGPTKNDHIVSMANTVMEEFSKATSPGAWTVDLVPWLKYLPEWMPGAGFKKTAKIYRDHLLQNVKDPYDYVRDQMARGNDDVSYVAGLVKDIHRKIDLEEESVIQWTAASMMNAGTDTTSATLLSFFAAMVIYPDVQKQAQEEIDGVVGDSRLPSLSDKANLPYINAIAQEALRWHTLAPMGFPHMTTEDDSYKGYLIPKNTLLFPAVASITHDPDLYHDPMTFKPERYSEPYGEPLPSDVVFGFGRRACPGKWIAEQTMFLVIAQILAVFNLQKDLDEEGREVDVTCVICGSCIISGPIEALVWLARIRLVRCRPSDSSATLTGVGHARQDKFTVPGDPSSCIIPGNLDPELEQYVQTPKSPLVAFHESCWNMLLDYMSLEKTVQYEKDDIAQCLYDLISDLPHGQNSSVFIGQNVFTRYWQENSFLPSGFEYAVADPNKLLLRRSKNTKPCETETEPLPVGADTDNFTHLPTELIHHLILFMDSPSLCNLRLSSRAIAIATRPNNLPQAFWASRFDADHEVGFFPLKWQPTSGQTDWHPFYLNLKNNLQAGQRDLQQLYLILRHSLQDCSETGHMRNRKRIWSCIERLSSPMKMMLRQTTGIQNTSSLLKDITQQGLLVTKKTQGLARTKPLREKGSQFLNLDPERFKASGLRISTSTIRLKSTDYICGLRISTGDGNTTGDEISRVGFVLPTSETHLYIRESARLVAIRVAASTGGIIGLGIQEEDITGKVLWQSAGPLDNLPDFSGVITLKPRTNSQIFGLILGFDTYKAISLQLVEKPNGFASEQTTFPQPQPWLWHPVEPSSCNLNKLPEITRTVVRGQPTIAFNMNFGGLNGSLLPLLVQVSVLSSSTTQATRGLAFYYIDGSCKRYLFRADNTFSKEGGSVCEQAFPLDGPSGERIIVLMLGKWDYDLDLKIITNFGRILTMRRTDIDEGFGGDDQTYNLTTQSIEVPDRQTIVGILASVKEVDWLLLNQGDEIERIKYWRLHGRLLGIRIEKSGSGIKAVEVHGNQVSDGVCDERPSIYTANQFERLDELKWISNSTGSLITIQTRPTDSAQGMLIGDFGSAMANESLFWEIQDSEGKTRAVTHIHAYFHVNGQKLCGFEFCYEDKLTRCVGHTSGVKASAVMGPDERVTCATTNISWNDQGPAKDDGVVLHTNAGREVTLSASSGCRTRKLSSRAQGTMPSILPECHWHKAQGDMNPAEVEANYESRSICLPPYACPTGPSVGIYVEMVKWPIGRRSTGRLLVQEAGALFVDPCE</sequence>
<evidence type="ECO:0000256" key="4">
    <source>
        <dbReference type="ARBA" id="ARBA00022723"/>
    </source>
</evidence>
<keyword evidence="4 8" id="KW-0479">Metal-binding</keyword>
<proteinExistence type="inferred from homology"/>
<name>A0A395RHH3_FUSSP</name>
<dbReference type="InterPro" id="IPR050364">
    <property type="entry name" value="Cytochrome_P450_fung"/>
</dbReference>
<dbReference type="InterPro" id="IPR001810">
    <property type="entry name" value="F-box_dom"/>
</dbReference>
<dbReference type="GO" id="GO:0005506">
    <property type="term" value="F:iron ion binding"/>
    <property type="evidence" value="ECO:0007669"/>
    <property type="project" value="InterPro"/>
</dbReference>
<dbReference type="InterPro" id="IPR002401">
    <property type="entry name" value="Cyt_P450_E_grp-I"/>
</dbReference>
<keyword evidence="5" id="KW-0560">Oxidoreductase</keyword>
<dbReference type="Pfam" id="PF24539">
    <property type="entry name" value="DUF7600"/>
    <property type="match status" value="1"/>
</dbReference>
<evidence type="ECO:0000259" key="9">
    <source>
        <dbReference type="PROSITE" id="PS50181"/>
    </source>
</evidence>
<organism evidence="10 11">
    <name type="scientific">Fusarium sporotrichioides</name>
    <dbReference type="NCBI Taxonomy" id="5514"/>
    <lineage>
        <taxon>Eukaryota</taxon>
        <taxon>Fungi</taxon>
        <taxon>Dikarya</taxon>
        <taxon>Ascomycota</taxon>
        <taxon>Pezizomycotina</taxon>
        <taxon>Sordariomycetes</taxon>
        <taxon>Hypocreomycetidae</taxon>
        <taxon>Hypocreales</taxon>
        <taxon>Nectriaceae</taxon>
        <taxon>Fusarium</taxon>
    </lineage>
</organism>
<comment type="caution">
    <text evidence="10">The sequence shown here is derived from an EMBL/GenBank/DDBJ whole genome shotgun (WGS) entry which is preliminary data.</text>
</comment>
<dbReference type="InterPro" id="IPR017972">
    <property type="entry name" value="Cyt_P450_CS"/>
</dbReference>
<dbReference type="PANTHER" id="PTHR46300">
    <property type="entry name" value="P450, PUTATIVE (EUROFUNG)-RELATED-RELATED"/>
    <property type="match status" value="1"/>
</dbReference>
<evidence type="ECO:0000313" key="10">
    <source>
        <dbReference type="EMBL" id="RGP59546.1"/>
    </source>
</evidence>
<evidence type="ECO:0000256" key="1">
    <source>
        <dbReference type="ARBA" id="ARBA00001971"/>
    </source>
</evidence>
<dbReference type="GO" id="GO:0020037">
    <property type="term" value="F:heme binding"/>
    <property type="evidence" value="ECO:0007669"/>
    <property type="project" value="InterPro"/>
</dbReference>
<gene>
    <name evidence="10" type="ORF">FSPOR_11303</name>
</gene>
<evidence type="ECO:0000256" key="6">
    <source>
        <dbReference type="ARBA" id="ARBA00023004"/>
    </source>
</evidence>
<dbReference type="Pfam" id="PF00067">
    <property type="entry name" value="p450"/>
    <property type="match status" value="1"/>
</dbReference>
<dbReference type="PRINTS" id="PR00385">
    <property type="entry name" value="P450"/>
</dbReference>
<dbReference type="PANTHER" id="PTHR46300:SF7">
    <property type="entry name" value="P450, PUTATIVE (EUROFUNG)-RELATED"/>
    <property type="match status" value="1"/>
</dbReference>
<keyword evidence="11" id="KW-1185">Reference proteome</keyword>
<dbReference type="Proteomes" id="UP000266152">
    <property type="component" value="Unassembled WGS sequence"/>
</dbReference>
<keyword evidence="7" id="KW-0503">Monooxygenase</keyword>
<evidence type="ECO:0000256" key="7">
    <source>
        <dbReference type="ARBA" id="ARBA00023033"/>
    </source>
</evidence>